<comment type="catalytic activity">
    <reaction evidence="5">
        <text>N-terminal glycyl-[protein] + tetradecanoyl-CoA = N-tetradecanoylglycyl-[protein] + CoA + H(+)</text>
        <dbReference type="Rhea" id="RHEA:15521"/>
        <dbReference type="Rhea" id="RHEA-COMP:12666"/>
        <dbReference type="Rhea" id="RHEA-COMP:12667"/>
        <dbReference type="ChEBI" id="CHEBI:15378"/>
        <dbReference type="ChEBI" id="CHEBI:57287"/>
        <dbReference type="ChEBI" id="CHEBI:57385"/>
        <dbReference type="ChEBI" id="CHEBI:64723"/>
        <dbReference type="ChEBI" id="CHEBI:133050"/>
        <dbReference type="EC" id="2.3.1.97"/>
    </reaction>
</comment>
<dbReference type="SUPFAM" id="SSF55729">
    <property type="entry name" value="Acyl-CoA N-acyltransferases (Nat)"/>
    <property type="match status" value="2"/>
</dbReference>
<evidence type="ECO:0000256" key="2">
    <source>
        <dbReference type="ARBA" id="ARBA00012923"/>
    </source>
</evidence>
<evidence type="ECO:0000259" key="7">
    <source>
        <dbReference type="Pfam" id="PF01233"/>
    </source>
</evidence>
<dbReference type="InterPro" id="IPR022676">
    <property type="entry name" value="NMT_N"/>
</dbReference>
<dbReference type="InterPro" id="IPR016181">
    <property type="entry name" value="Acyl_CoA_acyltransferase"/>
</dbReference>
<dbReference type="PROSITE" id="PS00976">
    <property type="entry name" value="NMT_2"/>
    <property type="match status" value="1"/>
</dbReference>
<dbReference type="InterPro" id="IPR022677">
    <property type="entry name" value="NMT_C"/>
</dbReference>
<comment type="similarity">
    <text evidence="1 6">Belongs to the NMT family.</text>
</comment>
<evidence type="ECO:0000313" key="10">
    <source>
        <dbReference type="Proteomes" id="UP001491310"/>
    </source>
</evidence>
<dbReference type="PIRSF" id="PIRSF015892">
    <property type="entry name" value="N-myristl_transf"/>
    <property type="match status" value="1"/>
</dbReference>
<evidence type="ECO:0000256" key="3">
    <source>
        <dbReference type="ARBA" id="ARBA00022679"/>
    </source>
</evidence>
<dbReference type="PANTHER" id="PTHR11377:SF5">
    <property type="entry name" value="GLYCYLPEPTIDE N-TETRADECANOYLTRANSFERASE"/>
    <property type="match status" value="1"/>
</dbReference>
<evidence type="ECO:0000259" key="8">
    <source>
        <dbReference type="Pfam" id="PF02799"/>
    </source>
</evidence>
<proteinExistence type="inferred from homology"/>
<keyword evidence="4 5" id="KW-0012">Acyltransferase</keyword>
<dbReference type="InterPro" id="IPR022678">
    <property type="entry name" value="NMT_CS"/>
</dbReference>
<sequence>MGTSQKETTEENGKAVVSIPKTSDVASTSVQRSLQEQLLNTHLRAQHDETKKTYAFWETQPVAQFTEDTSTSQTLQEGPIDAPKTIADVRQEPYNLPAGFEWSTCDVNDEKTVAEVYQLLTMNYVEDDDNMFRFKYSQQFLKWALQPPGWQEDWVLGVRVSASGKLVAFITGVPAKMRACEATVSMVEINFLCVHKKLRQKRLAPVLIKEITRRVNLRGIWQAAYTAGVVLPKPVATAQYWHRSLNPKKLISVGFSRLAPRMTLARTLKLYKLPEQTQTPGLRPLKAEDAPQVAELLRVYLAKFQLAPEFTEEEIRHYLVPQDGVIDAYVVADEGGKLTDLMSYYTLPSTIIGNAQYDTLKAAFMYYTVAAKTPLLQLMQDLLVLAHQKGHDVFNALDIFENEKFLKELKFGIGDGRLRYYLYNWRLKEELKAAQIGLVLL</sequence>
<dbReference type="Proteomes" id="UP001491310">
    <property type="component" value="Unassembled WGS sequence"/>
</dbReference>
<evidence type="ECO:0000256" key="4">
    <source>
        <dbReference type="ARBA" id="ARBA00023315"/>
    </source>
</evidence>
<feature type="domain" description="Glycylpeptide N-tetradecanoyltransferase C-terminal" evidence="8">
    <location>
        <begin position="253"/>
        <end position="434"/>
    </location>
</feature>
<keyword evidence="10" id="KW-1185">Reference proteome</keyword>
<keyword evidence="3 5" id="KW-0808">Transferase</keyword>
<evidence type="ECO:0000313" key="9">
    <source>
        <dbReference type="EMBL" id="KAK9917820.1"/>
    </source>
</evidence>
<dbReference type="EC" id="2.3.1.97" evidence="2 5"/>
<dbReference type="EMBL" id="JALJOT010000002">
    <property type="protein sequence ID" value="KAK9917820.1"/>
    <property type="molecule type" value="Genomic_DNA"/>
</dbReference>
<dbReference type="PANTHER" id="PTHR11377">
    <property type="entry name" value="N-MYRISTOYL TRANSFERASE"/>
    <property type="match status" value="1"/>
</dbReference>
<dbReference type="Pfam" id="PF02799">
    <property type="entry name" value="NMT_C"/>
    <property type="match status" value="1"/>
</dbReference>
<accession>A0ABR2Z1H2</accession>
<feature type="domain" description="Glycylpeptide N-tetradecanoyltransferase N-terminal" evidence="7">
    <location>
        <begin position="79"/>
        <end position="237"/>
    </location>
</feature>
<dbReference type="PROSITE" id="PS00975">
    <property type="entry name" value="NMT_1"/>
    <property type="match status" value="1"/>
</dbReference>
<comment type="caution">
    <text evidence="9">The sequence shown here is derived from an EMBL/GenBank/DDBJ whole genome shotgun (WGS) entry which is preliminary data.</text>
</comment>
<evidence type="ECO:0000256" key="5">
    <source>
        <dbReference type="RuleBase" id="RU000586"/>
    </source>
</evidence>
<evidence type="ECO:0000256" key="1">
    <source>
        <dbReference type="ARBA" id="ARBA00009469"/>
    </source>
</evidence>
<reference evidence="9 10" key="1">
    <citation type="journal article" date="2024" name="Nat. Commun.">
        <title>Phylogenomics reveals the evolutionary origins of lichenization in chlorophyte algae.</title>
        <authorList>
            <person name="Puginier C."/>
            <person name="Libourel C."/>
            <person name="Otte J."/>
            <person name="Skaloud P."/>
            <person name="Haon M."/>
            <person name="Grisel S."/>
            <person name="Petersen M."/>
            <person name="Berrin J.G."/>
            <person name="Delaux P.M."/>
            <person name="Dal Grande F."/>
            <person name="Keller J."/>
        </authorList>
    </citation>
    <scope>NUCLEOTIDE SEQUENCE [LARGE SCALE GENOMIC DNA]</scope>
    <source>
        <strain evidence="9 10">SAG 216-7</strain>
    </source>
</reference>
<comment type="function">
    <text evidence="5">Adds a myristoyl group to the N-terminal glycine residue of certain cellular proteins.</text>
</comment>
<name>A0ABR2Z1H2_9CHLO</name>
<evidence type="ECO:0000256" key="6">
    <source>
        <dbReference type="RuleBase" id="RU004178"/>
    </source>
</evidence>
<protein>
    <recommendedName>
        <fullName evidence="2 5">Glycylpeptide N-tetradecanoyltransferase</fullName>
        <ecNumber evidence="2 5">2.3.1.97</ecNumber>
    </recommendedName>
</protein>
<gene>
    <name evidence="9" type="ORF">WJX75_008609</name>
</gene>
<dbReference type="InterPro" id="IPR000903">
    <property type="entry name" value="NMT"/>
</dbReference>
<organism evidence="9 10">
    <name type="scientific">Coccomyxa subellipsoidea</name>
    <dbReference type="NCBI Taxonomy" id="248742"/>
    <lineage>
        <taxon>Eukaryota</taxon>
        <taxon>Viridiplantae</taxon>
        <taxon>Chlorophyta</taxon>
        <taxon>core chlorophytes</taxon>
        <taxon>Trebouxiophyceae</taxon>
        <taxon>Trebouxiophyceae incertae sedis</taxon>
        <taxon>Coccomyxaceae</taxon>
        <taxon>Coccomyxa</taxon>
    </lineage>
</organism>
<dbReference type="Gene3D" id="3.40.630.170">
    <property type="match status" value="1"/>
</dbReference>
<dbReference type="Pfam" id="PF01233">
    <property type="entry name" value="NMT"/>
    <property type="match status" value="1"/>
</dbReference>